<dbReference type="Proteomes" id="UP000199220">
    <property type="component" value="Unassembled WGS sequence"/>
</dbReference>
<dbReference type="InterPro" id="IPR010031">
    <property type="entry name" value="FAD_lactone_oxidase-like"/>
</dbReference>
<dbReference type="InterPro" id="IPR007173">
    <property type="entry name" value="ALO_C"/>
</dbReference>
<dbReference type="PANTHER" id="PTHR43762">
    <property type="entry name" value="L-GULONOLACTONE OXIDASE"/>
    <property type="match status" value="1"/>
</dbReference>
<dbReference type="Gene3D" id="3.30.43.10">
    <property type="entry name" value="Uridine Diphospho-n-acetylenolpyruvylglucosamine Reductase, domain 2"/>
    <property type="match status" value="1"/>
</dbReference>
<dbReference type="Gene3D" id="3.30.465.10">
    <property type="match status" value="1"/>
</dbReference>
<dbReference type="RefSeq" id="WP_089771146.1">
    <property type="nucleotide sequence ID" value="NZ_FNTX01000001.1"/>
</dbReference>
<dbReference type="NCBIfam" id="TIGR01679">
    <property type="entry name" value="bact_FAD_ox"/>
    <property type="match status" value="1"/>
</dbReference>
<dbReference type="AlphaFoldDB" id="A0A1H5B7B6"/>
<keyword evidence="4" id="KW-1185">Reference proteome</keyword>
<dbReference type="PIRSF" id="PIRSF000136">
    <property type="entry name" value="LGO_GLO"/>
    <property type="match status" value="1"/>
</dbReference>
<feature type="domain" description="FAD-binding PCMH-type" evidence="2">
    <location>
        <begin position="13"/>
        <end position="190"/>
    </location>
</feature>
<dbReference type="GO" id="GO:0003885">
    <property type="term" value="F:D-arabinono-1,4-lactone oxidase activity"/>
    <property type="evidence" value="ECO:0007669"/>
    <property type="project" value="InterPro"/>
</dbReference>
<dbReference type="SUPFAM" id="SSF56176">
    <property type="entry name" value="FAD-binding/transporter-associated domain-like"/>
    <property type="match status" value="1"/>
</dbReference>
<dbReference type="PROSITE" id="PS51387">
    <property type="entry name" value="FAD_PCMH"/>
    <property type="match status" value="1"/>
</dbReference>
<organism evidence="3 4">
    <name type="scientific">Ruania alba</name>
    <dbReference type="NCBI Taxonomy" id="648782"/>
    <lineage>
        <taxon>Bacteria</taxon>
        <taxon>Bacillati</taxon>
        <taxon>Actinomycetota</taxon>
        <taxon>Actinomycetes</taxon>
        <taxon>Micrococcales</taxon>
        <taxon>Ruaniaceae</taxon>
        <taxon>Ruania</taxon>
    </lineage>
</organism>
<dbReference type="PANTHER" id="PTHR43762:SF1">
    <property type="entry name" value="D-ARABINONO-1,4-LACTONE OXIDASE"/>
    <property type="match status" value="1"/>
</dbReference>
<protein>
    <submittedName>
        <fullName evidence="3">L-gulonolactone oxidase</fullName>
    </submittedName>
</protein>
<reference evidence="4" key="1">
    <citation type="submission" date="2016-10" db="EMBL/GenBank/DDBJ databases">
        <authorList>
            <person name="Varghese N."/>
            <person name="Submissions S."/>
        </authorList>
    </citation>
    <scope>NUCLEOTIDE SEQUENCE [LARGE SCALE GENOMIC DNA]</scope>
    <source>
        <strain evidence="4">DSM 21368</strain>
    </source>
</reference>
<dbReference type="InterPro" id="IPR016169">
    <property type="entry name" value="FAD-bd_PCMH_sub2"/>
</dbReference>
<accession>A0A1H5B7B6</accession>
<gene>
    <name evidence="3" type="ORF">SAMN04488554_0028</name>
</gene>
<evidence type="ECO:0000256" key="1">
    <source>
        <dbReference type="ARBA" id="ARBA00023002"/>
    </source>
</evidence>
<dbReference type="InterPro" id="IPR006094">
    <property type="entry name" value="Oxid_FAD_bind_N"/>
</dbReference>
<evidence type="ECO:0000313" key="3">
    <source>
        <dbReference type="EMBL" id="SED50305.1"/>
    </source>
</evidence>
<evidence type="ECO:0000259" key="2">
    <source>
        <dbReference type="PROSITE" id="PS51387"/>
    </source>
</evidence>
<dbReference type="Pfam" id="PF01565">
    <property type="entry name" value="FAD_binding_4"/>
    <property type="match status" value="1"/>
</dbReference>
<evidence type="ECO:0000313" key="4">
    <source>
        <dbReference type="Proteomes" id="UP000199220"/>
    </source>
</evidence>
<name>A0A1H5B7B6_9MICO</name>
<dbReference type="STRING" id="648782.SAMN04488554_0028"/>
<dbReference type="Pfam" id="PF04030">
    <property type="entry name" value="ALO"/>
    <property type="match status" value="1"/>
</dbReference>
<dbReference type="GO" id="GO:0016020">
    <property type="term" value="C:membrane"/>
    <property type="evidence" value="ECO:0007669"/>
    <property type="project" value="InterPro"/>
</dbReference>
<dbReference type="InterPro" id="IPR016167">
    <property type="entry name" value="FAD-bd_PCMH_sub1"/>
</dbReference>
<dbReference type="EMBL" id="FNTX01000001">
    <property type="protein sequence ID" value="SED50305.1"/>
    <property type="molecule type" value="Genomic_DNA"/>
</dbReference>
<sequence>MTAHTWRNWSGTVTAHPVRVLAPRDEGEVADAVRHAAETGSRIRVVGAGHSFTPAAATDGILLHLDHLDAVEHTGTPAPDGSRLVQVGAGIRLRALCRELAQRGLAMENMGDIDAQSLAGAISTGTHGTGARLGGLATQVRGLRVVTADGQVREVGPESPDGGASLFELARLGLGTAGVLTAVTLRCVPAFTLTATETPKRLDHVLESLDDLVAADHFEFYWFPHTELALTKTNTRGSSAPPLPPARRFLEDEVISNGLFEVTNRIATAAPSLTPHLNRLASRALSTRRYTATSHEVFVSPRRVRFTEMEYAIPAEAVVPALREIQQWLHRSGENVPFPIEVRFAAADQVWLSTAYGRPTAYVAVHQYHRLPHARYFRAVEAIMRGYDGRPHWGKLHRRRASDLATTYPRWADVQRVRAAVGPWLFGNEYTDHVLGRLDR</sequence>
<proteinExistence type="predicted"/>
<keyword evidence="1" id="KW-0560">Oxidoreductase</keyword>
<dbReference type="OrthoDB" id="9800184at2"/>
<dbReference type="GO" id="GO:0071949">
    <property type="term" value="F:FAD binding"/>
    <property type="evidence" value="ECO:0007669"/>
    <property type="project" value="InterPro"/>
</dbReference>
<dbReference type="Gene3D" id="3.30.70.2520">
    <property type="match status" value="1"/>
</dbReference>
<dbReference type="GO" id="GO:0080049">
    <property type="term" value="F:L-gulono-1,4-lactone dehydrogenase activity"/>
    <property type="evidence" value="ECO:0007669"/>
    <property type="project" value="TreeGrafter"/>
</dbReference>
<dbReference type="InterPro" id="IPR036318">
    <property type="entry name" value="FAD-bd_PCMH-like_sf"/>
</dbReference>
<dbReference type="InterPro" id="IPR016166">
    <property type="entry name" value="FAD-bd_PCMH"/>
</dbReference>